<dbReference type="PANTHER" id="PTHR47338:SF5">
    <property type="entry name" value="ZN(II)2CYS6 TRANSCRIPTION FACTOR (EUROFUNG)"/>
    <property type="match status" value="1"/>
</dbReference>
<feature type="compositionally biased region" description="Basic and acidic residues" evidence="6">
    <location>
        <begin position="201"/>
        <end position="210"/>
    </location>
</feature>
<dbReference type="GeneID" id="83213548"/>
<dbReference type="PROSITE" id="PS50048">
    <property type="entry name" value="ZN2_CY6_FUNGAL_2"/>
    <property type="match status" value="1"/>
</dbReference>
<dbReference type="CDD" id="cd00067">
    <property type="entry name" value="GAL4"/>
    <property type="match status" value="1"/>
</dbReference>
<name>A0AAD7XXH0_9FUNG</name>
<keyword evidence="4" id="KW-0804">Transcription</keyword>
<dbReference type="RefSeq" id="XP_058343043.1">
    <property type="nucleotide sequence ID" value="XM_058486169.1"/>
</dbReference>
<protein>
    <recommendedName>
        <fullName evidence="7">Zn(2)-C6 fungal-type domain-containing protein</fullName>
    </recommendedName>
</protein>
<keyword evidence="3" id="KW-0805">Transcription regulation</keyword>
<dbReference type="Proteomes" id="UP001234581">
    <property type="component" value="Unassembled WGS sequence"/>
</dbReference>
<keyword evidence="2" id="KW-0479">Metal-binding</keyword>
<evidence type="ECO:0000313" key="8">
    <source>
        <dbReference type="EMBL" id="KAJ8658130.1"/>
    </source>
</evidence>
<feature type="region of interest" description="Disordered" evidence="6">
    <location>
        <begin position="1"/>
        <end position="34"/>
    </location>
</feature>
<evidence type="ECO:0000256" key="5">
    <source>
        <dbReference type="ARBA" id="ARBA00023242"/>
    </source>
</evidence>
<feature type="region of interest" description="Disordered" evidence="6">
    <location>
        <begin position="126"/>
        <end position="186"/>
    </location>
</feature>
<dbReference type="InterPro" id="IPR001138">
    <property type="entry name" value="Zn2Cys6_DnaBD"/>
</dbReference>
<feature type="compositionally biased region" description="Pro residues" evidence="6">
    <location>
        <begin position="159"/>
        <end position="179"/>
    </location>
</feature>
<gene>
    <name evidence="8" type="ORF">O0I10_006137</name>
</gene>
<sequence length="244" mass="27055">MPGDDSLPQQPQQQQQQQPQPQQPPSTVEPRKKRAKIVSACSECRRKKTKCNGERPCRSCQKSSTACIYPSSSHAEDRRNAPNKAALEAIEERLKTIEDMLRAILRSQLALSDLDPIAVNNFLNKDNNNKASSTSPPSALASTPPPPPAPPATTSRPSSSPPLHHPTSPPVQRPLPITPSSPHDYRLPSIRNISAYSRISDSGHERHHDLPPIGFQSYHHQHYPVQSHTPDDIDDDAASRKRKR</sequence>
<dbReference type="InterPro" id="IPR036864">
    <property type="entry name" value="Zn2-C6_fun-type_DNA-bd_sf"/>
</dbReference>
<dbReference type="GO" id="GO:0008270">
    <property type="term" value="F:zinc ion binding"/>
    <property type="evidence" value="ECO:0007669"/>
    <property type="project" value="InterPro"/>
</dbReference>
<dbReference type="SUPFAM" id="SSF57701">
    <property type="entry name" value="Zn2/Cys6 DNA-binding domain"/>
    <property type="match status" value="1"/>
</dbReference>
<dbReference type="InterPro" id="IPR050815">
    <property type="entry name" value="TF_fung"/>
</dbReference>
<keyword evidence="9" id="KW-1185">Reference proteome</keyword>
<feature type="region of interest" description="Disordered" evidence="6">
    <location>
        <begin position="198"/>
        <end position="244"/>
    </location>
</feature>
<comment type="caution">
    <text evidence="8">The sequence shown here is derived from an EMBL/GenBank/DDBJ whole genome shotgun (WGS) entry which is preliminary data.</text>
</comment>
<comment type="subcellular location">
    <subcellularLocation>
        <location evidence="1">Nucleus</location>
    </subcellularLocation>
</comment>
<evidence type="ECO:0000256" key="3">
    <source>
        <dbReference type="ARBA" id="ARBA00023015"/>
    </source>
</evidence>
<organism evidence="8 9">
    <name type="scientific">Lichtheimia ornata</name>
    <dbReference type="NCBI Taxonomy" id="688661"/>
    <lineage>
        <taxon>Eukaryota</taxon>
        <taxon>Fungi</taxon>
        <taxon>Fungi incertae sedis</taxon>
        <taxon>Mucoromycota</taxon>
        <taxon>Mucoromycotina</taxon>
        <taxon>Mucoromycetes</taxon>
        <taxon>Mucorales</taxon>
        <taxon>Lichtheimiaceae</taxon>
        <taxon>Lichtheimia</taxon>
    </lineage>
</organism>
<dbReference type="Pfam" id="PF00172">
    <property type="entry name" value="Zn_clus"/>
    <property type="match status" value="1"/>
</dbReference>
<dbReference type="PROSITE" id="PS00463">
    <property type="entry name" value="ZN2_CY6_FUNGAL_1"/>
    <property type="match status" value="1"/>
</dbReference>
<evidence type="ECO:0000256" key="4">
    <source>
        <dbReference type="ARBA" id="ARBA00023163"/>
    </source>
</evidence>
<evidence type="ECO:0000256" key="2">
    <source>
        <dbReference type="ARBA" id="ARBA00022723"/>
    </source>
</evidence>
<dbReference type="AlphaFoldDB" id="A0AAD7XXH0"/>
<dbReference type="Gene3D" id="4.10.240.10">
    <property type="entry name" value="Zn(2)-C6 fungal-type DNA-binding domain"/>
    <property type="match status" value="1"/>
</dbReference>
<reference evidence="8 9" key="1">
    <citation type="submission" date="2023-03" db="EMBL/GenBank/DDBJ databases">
        <title>Genome sequence of Lichtheimia ornata CBS 291.66.</title>
        <authorList>
            <person name="Mohabir J.T."/>
            <person name="Shea T.P."/>
            <person name="Kurbessoian T."/>
            <person name="Berby B."/>
            <person name="Fontaine J."/>
            <person name="Livny J."/>
            <person name="Gnirke A."/>
            <person name="Stajich J.E."/>
            <person name="Cuomo C.A."/>
        </authorList>
    </citation>
    <scope>NUCLEOTIDE SEQUENCE [LARGE SCALE GENOMIC DNA]</scope>
    <source>
        <strain evidence="8">CBS 291.66</strain>
    </source>
</reference>
<proteinExistence type="predicted"/>
<evidence type="ECO:0000313" key="9">
    <source>
        <dbReference type="Proteomes" id="UP001234581"/>
    </source>
</evidence>
<feature type="compositionally biased region" description="Low complexity" evidence="6">
    <location>
        <begin position="126"/>
        <end position="142"/>
    </location>
</feature>
<evidence type="ECO:0000256" key="6">
    <source>
        <dbReference type="SAM" id="MobiDB-lite"/>
    </source>
</evidence>
<feature type="domain" description="Zn(2)-C6 fungal-type" evidence="7">
    <location>
        <begin position="40"/>
        <end position="69"/>
    </location>
</feature>
<dbReference type="GO" id="GO:0000981">
    <property type="term" value="F:DNA-binding transcription factor activity, RNA polymerase II-specific"/>
    <property type="evidence" value="ECO:0007669"/>
    <property type="project" value="InterPro"/>
</dbReference>
<dbReference type="EMBL" id="JARTCD010000026">
    <property type="protein sequence ID" value="KAJ8658130.1"/>
    <property type="molecule type" value="Genomic_DNA"/>
</dbReference>
<evidence type="ECO:0000256" key="1">
    <source>
        <dbReference type="ARBA" id="ARBA00004123"/>
    </source>
</evidence>
<dbReference type="PANTHER" id="PTHR47338">
    <property type="entry name" value="ZN(II)2CYS6 TRANSCRIPTION FACTOR (EUROFUNG)-RELATED"/>
    <property type="match status" value="1"/>
</dbReference>
<dbReference type="SMART" id="SM00066">
    <property type="entry name" value="GAL4"/>
    <property type="match status" value="1"/>
</dbReference>
<accession>A0AAD7XXH0</accession>
<feature type="compositionally biased region" description="Low complexity" evidence="6">
    <location>
        <begin position="8"/>
        <end position="20"/>
    </location>
</feature>
<keyword evidence="5" id="KW-0539">Nucleus</keyword>
<evidence type="ECO:0000259" key="7">
    <source>
        <dbReference type="PROSITE" id="PS50048"/>
    </source>
</evidence>
<dbReference type="GO" id="GO:0005634">
    <property type="term" value="C:nucleus"/>
    <property type="evidence" value="ECO:0007669"/>
    <property type="project" value="UniProtKB-SubCell"/>
</dbReference>